<name>W2SEF5_CYPE1</name>
<dbReference type="InParanoid" id="W2SEF5"/>
<keyword evidence="10" id="KW-1185">Reference proteome</keyword>
<keyword evidence="4" id="KW-0560">Oxidoreductase</keyword>
<dbReference type="GO" id="GO:0050661">
    <property type="term" value="F:NADP binding"/>
    <property type="evidence" value="ECO:0007669"/>
    <property type="project" value="TreeGrafter"/>
</dbReference>
<dbReference type="NCBIfam" id="TIGR00745">
    <property type="entry name" value="apbA_panE"/>
    <property type="match status" value="1"/>
</dbReference>
<dbReference type="InterPro" id="IPR013332">
    <property type="entry name" value="KPR_N"/>
</dbReference>
<dbReference type="PANTHER" id="PTHR43765">
    <property type="entry name" value="2-DEHYDROPANTOATE 2-REDUCTASE-RELATED"/>
    <property type="match status" value="1"/>
</dbReference>
<evidence type="ECO:0000256" key="5">
    <source>
        <dbReference type="ARBA" id="ARBA00032024"/>
    </source>
</evidence>
<evidence type="ECO:0000313" key="9">
    <source>
        <dbReference type="EMBL" id="ETN46294.1"/>
    </source>
</evidence>
<dbReference type="eggNOG" id="ENOG502QPT5">
    <property type="taxonomic scope" value="Eukaryota"/>
</dbReference>
<evidence type="ECO:0000313" key="10">
    <source>
        <dbReference type="Proteomes" id="UP000030752"/>
    </source>
</evidence>
<dbReference type="EMBL" id="KB822711">
    <property type="protein sequence ID" value="ETN46294.1"/>
    <property type="molecule type" value="Genomic_DNA"/>
</dbReference>
<dbReference type="VEuPathDB" id="FungiDB:HMPREF1541_00478"/>
<dbReference type="Pfam" id="PF02558">
    <property type="entry name" value="ApbA"/>
    <property type="match status" value="1"/>
</dbReference>
<dbReference type="Gene3D" id="3.40.50.720">
    <property type="entry name" value="NAD(P)-binding Rossmann-like Domain"/>
    <property type="match status" value="1"/>
</dbReference>
<sequence length="487" mass="54075">MAESKSWWSGAEGGEQAKEGPQDFEPTKIEPPALEGSEEELLTRRIHILGMGSIGTLVAHSLRTTPSPPPITLMMHREDMFEQFKRGGSVIRLVDAKSDVNDPQTGFDCDVREHNEDGKPFWRYEPEWEHTEDHKQPLNPRSIDERLPDADETFIYTLICTVKAQQSVSAMLAIRHRIDSRSTICLMQNGLGQIDELNEQVFTDPSTRPTFLIGVISHGCYMQGPTTVIHTGFGVTSLGIYRDTSKYPLPPKSLSTNLADLTPEQRSLHYPTDSELYATSLSARYLLRTLTRCPTLACAAYPYLDLLQLQLEKLSSNALLNPITALFDVPNGATLHNASISTIQNMLAAEISLVIRSLPELAPIPGLSQRFSAERLKNLLIGLATKTAKNSSSMREDVRRARPSNEIEYINGYIVKRGSEVGVQAALNFMIVQMIKAKTIFTIKEGNDHIPLVSGRVEGKMERGKEGAEGGVILEDVSGMSRRRSRS</sequence>
<dbReference type="Proteomes" id="UP000030752">
    <property type="component" value="Unassembled WGS sequence"/>
</dbReference>
<dbReference type="HOGENOM" id="CLU_031468_10_3_1"/>
<evidence type="ECO:0000256" key="3">
    <source>
        <dbReference type="ARBA" id="ARBA00022857"/>
    </source>
</evidence>
<dbReference type="PANTHER" id="PTHR43765:SF2">
    <property type="entry name" value="2-DEHYDROPANTOATE 2-REDUCTASE"/>
    <property type="match status" value="1"/>
</dbReference>
<feature type="compositionally biased region" description="Basic and acidic residues" evidence="6">
    <location>
        <begin position="15"/>
        <end position="28"/>
    </location>
</feature>
<keyword evidence="3" id="KW-0521">NADP</keyword>
<dbReference type="InterPro" id="IPR050838">
    <property type="entry name" value="Ketopantoate_reductase"/>
</dbReference>
<dbReference type="InterPro" id="IPR013752">
    <property type="entry name" value="KPA_reductase"/>
</dbReference>
<organism evidence="9 10">
    <name type="scientific">Cyphellophora europaea (strain CBS 101466)</name>
    <name type="common">Phialophora europaea</name>
    <dbReference type="NCBI Taxonomy" id="1220924"/>
    <lineage>
        <taxon>Eukaryota</taxon>
        <taxon>Fungi</taxon>
        <taxon>Dikarya</taxon>
        <taxon>Ascomycota</taxon>
        <taxon>Pezizomycotina</taxon>
        <taxon>Eurotiomycetes</taxon>
        <taxon>Chaetothyriomycetidae</taxon>
        <taxon>Chaetothyriales</taxon>
        <taxon>Cyphellophoraceae</taxon>
        <taxon>Cyphellophora</taxon>
    </lineage>
</organism>
<dbReference type="OrthoDB" id="73846at2759"/>
<evidence type="ECO:0000259" key="8">
    <source>
        <dbReference type="Pfam" id="PF08546"/>
    </source>
</evidence>
<feature type="domain" description="Ketopantoate reductase C-terminal" evidence="8">
    <location>
        <begin position="305"/>
        <end position="438"/>
    </location>
</feature>
<dbReference type="Pfam" id="PF08546">
    <property type="entry name" value="ApbA_C"/>
    <property type="match status" value="1"/>
</dbReference>
<evidence type="ECO:0000256" key="1">
    <source>
        <dbReference type="ARBA" id="ARBA00007870"/>
    </source>
</evidence>
<gene>
    <name evidence="9" type="ORF">HMPREF1541_00478</name>
</gene>
<feature type="region of interest" description="Disordered" evidence="6">
    <location>
        <begin position="1"/>
        <end position="37"/>
    </location>
</feature>
<feature type="domain" description="Ketopantoate reductase N-terminal" evidence="7">
    <location>
        <begin position="46"/>
        <end position="241"/>
    </location>
</feature>
<accession>W2SEF5</accession>
<dbReference type="SUPFAM" id="SSF48179">
    <property type="entry name" value="6-phosphogluconate dehydrogenase C-terminal domain-like"/>
    <property type="match status" value="1"/>
</dbReference>
<comment type="similarity">
    <text evidence="1">Belongs to the ketopantoate reductase family.</text>
</comment>
<dbReference type="FunCoup" id="W2SEF5">
    <property type="interactions" value="123"/>
</dbReference>
<dbReference type="RefSeq" id="XP_008711006.1">
    <property type="nucleotide sequence ID" value="XM_008712784.1"/>
</dbReference>
<dbReference type="GeneID" id="19967817"/>
<dbReference type="STRING" id="1220924.W2SEF5"/>
<dbReference type="EC" id="1.1.1.169" evidence="2"/>
<dbReference type="InterPro" id="IPR008927">
    <property type="entry name" value="6-PGluconate_DH-like_C_sf"/>
</dbReference>
<dbReference type="InterPro" id="IPR003710">
    <property type="entry name" value="ApbA"/>
</dbReference>
<dbReference type="SUPFAM" id="SSF51735">
    <property type="entry name" value="NAD(P)-binding Rossmann-fold domains"/>
    <property type="match status" value="1"/>
</dbReference>
<proteinExistence type="inferred from homology"/>
<dbReference type="GO" id="GO:0008677">
    <property type="term" value="F:2-dehydropantoate 2-reductase activity"/>
    <property type="evidence" value="ECO:0007669"/>
    <property type="project" value="UniProtKB-EC"/>
</dbReference>
<reference evidence="9 10" key="1">
    <citation type="submission" date="2013-03" db="EMBL/GenBank/DDBJ databases">
        <title>The Genome Sequence of Phialophora europaea CBS 101466.</title>
        <authorList>
            <consortium name="The Broad Institute Genomics Platform"/>
            <person name="Cuomo C."/>
            <person name="de Hoog S."/>
            <person name="Gorbushina A."/>
            <person name="Walker B."/>
            <person name="Young S.K."/>
            <person name="Zeng Q."/>
            <person name="Gargeya S."/>
            <person name="Fitzgerald M."/>
            <person name="Haas B."/>
            <person name="Abouelleil A."/>
            <person name="Allen A.W."/>
            <person name="Alvarado L."/>
            <person name="Arachchi H.M."/>
            <person name="Berlin A.M."/>
            <person name="Chapman S.B."/>
            <person name="Gainer-Dewar J."/>
            <person name="Goldberg J."/>
            <person name="Griggs A."/>
            <person name="Gujja S."/>
            <person name="Hansen M."/>
            <person name="Howarth C."/>
            <person name="Imamovic A."/>
            <person name="Ireland A."/>
            <person name="Larimer J."/>
            <person name="McCowan C."/>
            <person name="Murphy C."/>
            <person name="Pearson M."/>
            <person name="Poon T.W."/>
            <person name="Priest M."/>
            <person name="Roberts A."/>
            <person name="Saif S."/>
            <person name="Shea T."/>
            <person name="Sisk P."/>
            <person name="Sykes S."/>
            <person name="Wortman J."/>
            <person name="Nusbaum C."/>
            <person name="Birren B."/>
        </authorList>
    </citation>
    <scope>NUCLEOTIDE SEQUENCE [LARGE SCALE GENOMIC DNA]</scope>
    <source>
        <strain evidence="9 10">CBS 101466</strain>
    </source>
</reference>
<dbReference type="InterPro" id="IPR013328">
    <property type="entry name" value="6PGD_dom2"/>
</dbReference>
<evidence type="ECO:0000259" key="7">
    <source>
        <dbReference type="Pfam" id="PF02558"/>
    </source>
</evidence>
<evidence type="ECO:0000256" key="4">
    <source>
        <dbReference type="ARBA" id="ARBA00023002"/>
    </source>
</evidence>
<dbReference type="AlphaFoldDB" id="W2SEF5"/>
<dbReference type="GO" id="GO:0005739">
    <property type="term" value="C:mitochondrion"/>
    <property type="evidence" value="ECO:0007669"/>
    <property type="project" value="TreeGrafter"/>
</dbReference>
<dbReference type="InterPro" id="IPR036291">
    <property type="entry name" value="NAD(P)-bd_dom_sf"/>
</dbReference>
<protein>
    <recommendedName>
        <fullName evidence="2">2-dehydropantoate 2-reductase</fullName>
        <ecNumber evidence="2">1.1.1.169</ecNumber>
    </recommendedName>
    <alternativeName>
        <fullName evidence="5">Ketopantoate reductase</fullName>
    </alternativeName>
</protein>
<evidence type="ECO:0000256" key="2">
    <source>
        <dbReference type="ARBA" id="ARBA00013014"/>
    </source>
</evidence>
<dbReference type="GO" id="GO:0015940">
    <property type="term" value="P:pantothenate biosynthetic process"/>
    <property type="evidence" value="ECO:0007669"/>
    <property type="project" value="InterPro"/>
</dbReference>
<feature type="region of interest" description="Disordered" evidence="6">
    <location>
        <begin position="464"/>
        <end position="487"/>
    </location>
</feature>
<evidence type="ECO:0000256" key="6">
    <source>
        <dbReference type="SAM" id="MobiDB-lite"/>
    </source>
</evidence>
<dbReference type="Gene3D" id="1.10.1040.10">
    <property type="entry name" value="N-(1-d-carboxylethyl)-l-norvaline Dehydrogenase, domain 2"/>
    <property type="match status" value="1"/>
</dbReference>